<reference evidence="2" key="1">
    <citation type="submission" date="2021-02" db="EMBL/GenBank/DDBJ databases">
        <authorList>
            <person name="Steward A R."/>
        </authorList>
    </citation>
    <scope>NUCLEOTIDE SEQUENCE</scope>
</reference>
<feature type="region of interest" description="Disordered" evidence="1">
    <location>
        <begin position="1"/>
        <end position="26"/>
    </location>
</feature>
<feature type="compositionally biased region" description="Basic residues" evidence="1">
    <location>
        <begin position="1"/>
        <end position="10"/>
    </location>
</feature>
<dbReference type="AlphaFoldDB" id="A0A821KVL0"/>
<evidence type="ECO:0000313" key="2">
    <source>
        <dbReference type="EMBL" id="CAF4742943.1"/>
    </source>
</evidence>
<dbReference type="EMBL" id="CAJOBZ010000001">
    <property type="protein sequence ID" value="CAF4742943.1"/>
    <property type="molecule type" value="Genomic_DNA"/>
</dbReference>
<comment type="caution">
    <text evidence="2">The sequence shown here is derived from an EMBL/GenBank/DDBJ whole genome shotgun (WGS) entry which is preliminary data.</text>
</comment>
<keyword evidence="3" id="KW-1185">Reference proteome</keyword>
<gene>
    <name evidence="2" type="ORF">PMACD_LOCUS146</name>
</gene>
<evidence type="ECO:0000313" key="3">
    <source>
        <dbReference type="Proteomes" id="UP000663880"/>
    </source>
</evidence>
<organism evidence="2 3">
    <name type="scientific">Pieris macdunnoughi</name>
    <dbReference type="NCBI Taxonomy" id="345717"/>
    <lineage>
        <taxon>Eukaryota</taxon>
        <taxon>Metazoa</taxon>
        <taxon>Ecdysozoa</taxon>
        <taxon>Arthropoda</taxon>
        <taxon>Hexapoda</taxon>
        <taxon>Insecta</taxon>
        <taxon>Pterygota</taxon>
        <taxon>Neoptera</taxon>
        <taxon>Endopterygota</taxon>
        <taxon>Lepidoptera</taxon>
        <taxon>Glossata</taxon>
        <taxon>Ditrysia</taxon>
        <taxon>Papilionoidea</taxon>
        <taxon>Pieridae</taxon>
        <taxon>Pierinae</taxon>
        <taxon>Pieris</taxon>
    </lineage>
</organism>
<dbReference type="Proteomes" id="UP000663880">
    <property type="component" value="Unassembled WGS sequence"/>
</dbReference>
<accession>A0A821KVL0</accession>
<sequence length="72" mass="7862">MSRASQKKPSPKQASPGIVGVHARYSTSDNPACLPPVLLDTYEVILTNHHNQLPSKELPNQFESLPKATTHS</sequence>
<proteinExistence type="predicted"/>
<name>A0A821KVL0_9NEOP</name>
<evidence type="ECO:0000256" key="1">
    <source>
        <dbReference type="SAM" id="MobiDB-lite"/>
    </source>
</evidence>
<protein>
    <submittedName>
        <fullName evidence="2">Uncharacterized protein</fullName>
    </submittedName>
</protein>